<dbReference type="InterPro" id="IPR010930">
    <property type="entry name" value="Flg_bb/hook_C_dom"/>
</dbReference>
<dbReference type="Pfam" id="PF22638">
    <property type="entry name" value="FlgK_D1"/>
    <property type="match status" value="1"/>
</dbReference>
<keyword evidence="6" id="KW-0975">Bacterial flagellum</keyword>
<accession>A0ABY5L892</accession>
<evidence type="ECO:0000313" key="9">
    <source>
        <dbReference type="EMBL" id="UUL82283.1"/>
    </source>
</evidence>
<comment type="similarity">
    <text evidence="3">Belongs to the flagella basal body rod proteins family.</text>
</comment>
<dbReference type="SUPFAM" id="SSF64518">
    <property type="entry name" value="Phase 1 flagellin"/>
    <property type="match status" value="1"/>
</dbReference>
<sequence length="447" mass="44516">MSDMLSIAASGVRAYQSALTTTSENIANAGTLGYARRAAALGEVNASDSSLLNGGAQAGQGVLVTGIDRAADAFRNAEVRTAGSDLARTEAGLVWLERIEGALTASKLDERLAAFFNAGQNLAADPAASGLRAVMLEQAAGLASAFRSTGAALEAAGADLTGQADATVGEINSLAKALGTVNSGLGRTGAGSAGHAGLLDERDRLLEQMSVLVDVGAEFDAAGRATLRIGGPSGPVLVAGDEAGSVTFATNSEGAASIAVHRAGERANAPVNGGELAGIIDGAQRIAAARSATDTIAAQFVAGVNAVQAGGRDPAGNPGAAMFAGETAASVTMVLADPKGIAAAGVGAGPRDNGNLKALADLRTSGGFETTLTDMVVGNGAAISGRRSVAQAQSAIQSSAVASRDSISGVNLDEEAVNLMRFQQAYQASSRVIQVARETIQSILDIR</sequence>
<feature type="domain" description="Flagellar basal-body/hook protein C-terminal" evidence="7">
    <location>
        <begin position="407"/>
        <end position="445"/>
    </location>
</feature>
<evidence type="ECO:0000256" key="1">
    <source>
        <dbReference type="ARBA" id="ARBA00004365"/>
    </source>
</evidence>
<evidence type="ECO:0000256" key="2">
    <source>
        <dbReference type="ARBA" id="ARBA00004613"/>
    </source>
</evidence>
<evidence type="ECO:0000256" key="3">
    <source>
        <dbReference type="ARBA" id="ARBA00009677"/>
    </source>
</evidence>
<dbReference type="PANTHER" id="PTHR30033:SF2">
    <property type="entry name" value="FLAGELLAR HOOK PROTEIN"/>
    <property type="match status" value="1"/>
</dbReference>
<keyword evidence="10" id="KW-1185">Reference proteome</keyword>
<dbReference type="Proteomes" id="UP001058533">
    <property type="component" value="Chromosome"/>
</dbReference>
<reference evidence="9" key="1">
    <citation type="submission" date="2022-07" db="EMBL/GenBank/DDBJ databases">
        <title>Sphingomonas sp. nov., a novel bacterium isolated from the north slope of the Mount Everest.</title>
        <authorList>
            <person name="Cui X."/>
            <person name="Liu Y."/>
        </authorList>
    </citation>
    <scope>NUCLEOTIDE SEQUENCE</scope>
    <source>
        <strain evidence="9">S5-59</strain>
    </source>
</reference>
<feature type="domain" description="Flagellar hook-associated protein FlgK helical" evidence="8">
    <location>
        <begin position="104"/>
        <end position="323"/>
    </location>
</feature>
<dbReference type="PANTHER" id="PTHR30033">
    <property type="entry name" value="FLAGELLAR HOOK-ASSOCIATED PROTEIN 1"/>
    <property type="match status" value="1"/>
</dbReference>
<evidence type="ECO:0000256" key="4">
    <source>
        <dbReference type="ARBA" id="ARBA00016244"/>
    </source>
</evidence>
<keyword evidence="9" id="KW-0969">Cilium</keyword>
<dbReference type="RefSeq" id="WP_256506087.1">
    <property type="nucleotide sequence ID" value="NZ_CP101740.1"/>
</dbReference>
<evidence type="ECO:0000256" key="6">
    <source>
        <dbReference type="ARBA" id="ARBA00023143"/>
    </source>
</evidence>
<comment type="subcellular location">
    <subcellularLocation>
        <location evidence="1">Bacterial flagellum</location>
    </subcellularLocation>
    <subcellularLocation>
        <location evidence="2">Secreted</location>
    </subcellularLocation>
</comment>
<dbReference type="InterPro" id="IPR053927">
    <property type="entry name" value="FlgK_helical"/>
</dbReference>
<evidence type="ECO:0000256" key="5">
    <source>
        <dbReference type="ARBA" id="ARBA00022525"/>
    </source>
</evidence>
<name>A0ABY5L892_9SPHN</name>
<evidence type="ECO:0000259" key="8">
    <source>
        <dbReference type="Pfam" id="PF22638"/>
    </source>
</evidence>
<keyword evidence="9" id="KW-0966">Cell projection</keyword>
<keyword evidence="5" id="KW-0964">Secreted</keyword>
<gene>
    <name evidence="9" type="primary">flgK</name>
    <name evidence="9" type="ORF">NMP03_14025</name>
</gene>
<evidence type="ECO:0000313" key="10">
    <source>
        <dbReference type="Proteomes" id="UP001058533"/>
    </source>
</evidence>
<proteinExistence type="inferred from homology"/>
<keyword evidence="9" id="KW-0282">Flagellum</keyword>
<dbReference type="Pfam" id="PF06429">
    <property type="entry name" value="Flg_bbr_C"/>
    <property type="match status" value="1"/>
</dbReference>
<organism evidence="9 10">
    <name type="scientific">Sphingomonas qomolangmaensis</name>
    <dbReference type="NCBI Taxonomy" id="2918765"/>
    <lineage>
        <taxon>Bacteria</taxon>
        <taxon>Pseudomonadati</taxon>
        <taxon>Pseudomonadota</taxon>
        <taxon>Alphaproteobacteria</taxon>
        <taxon>Sphingomonadales</taxon>
        <taxon>Sphingomonadaceae</taxon>
        <taxon>Sphingomonas</taxon>
    </lineage>
</organism>
<evidence type="ECO:0000259" key="7">
    <source>
        <dbReference type="Pfam" id="PF06429"/>
    </source>
</evidence>
<protein>
    <recommendedName>
        <fullName evidence="4">Flagellar hook-associated protein 1</fullName>
    </recommendedName>
</protein>
<dbReference type="NCBIfam" id="TIGR02492">
    <property type="entry name" value="flgK_ends"/>
    <property type="match status" value="1"/>
</dbReference>
<dbReference type="EMBL" id="CP101740">
    <property type="protein sequence ID" value="UUL82283.1"/>
    <property type="molecule type" value="Genomic_DNA"/>
</dbReference>
<dbReference type="InterPro" id="IPR002371">
    <property type="entry name" value="FlgK"/>
</dbReference>